<evidence type="ECO:0008006" key="4">
    <source>
        <dbReference type="Google" id="ProtNLM"/>
    </source>
</evidence>
<sequence length="355" mass="39882">MPTDTANKSKGKRRSTSQSASPPPSKRIRTVNWNKDVGTDGNSAKYHLVQWLIMRSGRSMKSNFECLKTSPKGGNGGRANLHKGAIQYLILLLRKSYTEALQFKNSTGAGQLDGEERNSGVLKRCQYFDDLNKVLFHQAASMPKNGADTLSMGDTDPSSVQLDLIMRNIIGRDDDAEGIEKEDDKDEDDREEEDKNDREEDDNVDEDGDGEEHPPIAVIATPARRSVACSHRAANTPKTPLSLHHKSAGEGMTADDEMESLQKIAEEHAQRRHDEVIRLEKKKMEAERERFELEKKKAEVEKKKAEVEMKKAEQEVSASKLEMWHKHVLFNMERRGLTYEAAAADASPMMPSFLS</sequence>
<evidence type="ECO:0000256" key="1">
    <source>
        <dbReference type="SAM" id="MobiDB-lite"/>
    </source>
</evidence>
<proteinExistence type="predicted"/>
<name>A0A1E3HMM6_9TREE</name>
<dbReference type="AlphaFoldDB" id="A0A1E3HMM6"/>
<dbReference type="Proteomes" id="UP000094065">
    <property type="component" value="Unassembled WGS sequence"/>
</dbReference>
<feature type="compositionally biased region" description="Basic and acidic residues" evidence="1">
    <location>
        <begin position="299"/>
        <end position="314"/>
    </location>
</feature>
<feature type="region of interest" description="Disordered" evidence="1">
    <location>
        <begin position="171"/>
        <end position="248"/>
    </location>
</feature>
<comment type="caution">
    <text evidence="2">The sequence shown here is derived from an EMBL/GenBank/DDBJ whole genome shotgun (WGS) entry which is preliminary data.</text>
</comment>
<feature type="region of interest" description="Disordered" evidence="1">
    <location>
        <begin position="299"/>
        <end position="318"/>
    </location>
</feature>
<organism evidence="2 3">
    <name type="scientific">Cryptococcus amylolentus CBS 6039</name>
    <dbReference type="NCBI Taxonomy" id="1295533"/>
    <lineage>
        <taxon>Eukaryota</taxon>
        <taxon>Fungi</taxon>
        <taxon>Dikarya</taxon>
        <taxon>Basidiomycota</taxon>
        <taxon>Agaricomycotina</taxon>
        <taxon>Tremellomycetes</taxon>
        <taxon>Tremellales</taxon>
        <taxon>Cryptococcaceae</taxon>
        <taxon>Cryptococcus</taxon>
    </lineage>
</organism>
<dbReference type="OrthoDB" id="6771842at2759"/>
<accession>A0A1E3HMM6</accession>
<protein>
    <recommendedName>
        <fullName evidence="4">No apical meristem-associated C-terminal domain-containing protein</fullName>
    </recommendedName>
</protein>
<gene>
    <name evidence="2" type="ORF">L202_05539</name>
</gene>
<evidence type="ECO:0000313" key="3">
    <source>
        <dbReference type="Proteomes" id="UP000094065"/>
    </source>
</evidence>
<feature type="compositionally biased region" description="Acidic residues" evidence="1">
    <location>
        <begin position="174"/>
        <end position="192"/>
    </location>
</feature>
<keyword evidence="3" id="KW-1185">Reference proteome</keyword>
<feature type="region of interest" description="Disordered" evidence="1">
    <location>
        <begin position="1"/>
        <end position="36"/>
    </location>
</feature>
<dbReference type="RefSeq" id="XP_018992350.1">
    <property type="nucleotide sequence ID" value="XM_019139859.1"/>
</dbReference>
<evidence type="ECO:0000313" key="2">
    <source>
        <dbReference type="EMBL" id="ODN76976.1"/>
    </source>
</evidence>
<dbReference type="PANTHER" id="PTHR33324:SF2">
    <property type="entry name" value="MYB_SANT-LIKE DNA-BINDING DOMAIN-CONTAINING PROTEIN"/>
    <property type="match status" value="1"/>
</dbReference>
<dbReference type="PANTHER" id="PTHR33324">
    <property type="entry name" value="EXPRESSED PROTEIN"/>
    <property type="match status" value="1"/>
</dbReference>
<feature type="compositionally biased region" description="Acidic residues" evidence="1">
    <location>
        <begin position="199"/>
        <end position="210"/>
    </location>
</feature>
<dbReference type="GeneID" id="30156848"/>
<dbReference type="EMBL" id="AWGJ01000008">
    <property type="protein sequence ID" value="ODN76976.1"/>
    <property type="molecule type" value="Genomic_DNA"/>
</dbReference>
<reference evidence="2 3" key="1">
    <citation type="submission" date="2016-06" db="EMBL/GenBank/DDBJ databases">
        <title>Evolution of pathogenesis and genome organization in the Tremellales.</title>
        <authorList>
            <person name="Cuomo C."/>
            <person name="Litvintseva A."/>
            <person name="Heitman J."/>
            <person name="Chen Y."/>
            <person name="Sun S."/>
            <person name="Springer D."/>
            <person name="Dromer F."/>
            <person name="Young S."/>
            <person name="Zeng Q."/>
            <person name="Chapman S."/>
            <person name="Gujja S."/>
            <person name="Saif S."/>
            <person name="Birren B."/>
        </authorList>
    </citation>
    <scope>NUCLEOTIDE SEQUENCE [LARGE SCALE GENOMIC DNA]</scope>
    <source>
        <strain evidence="2 3">CBS 6039</strain>
    </source>
</reference>